<evidence type="ECO:0000256" key="2">
    <source>
        <dbReference type="ARBA" id="ARBA00009347"/>
    </source>
</evidence>
<keyword evidence="4 6" id="KW-0274">FAD</keyword>
<dbReference type="Gene3D" id="1.20.140.10">
    <property type="entry name" value="Butyryl-CoA Dehydrogenase, subunit A, domain 3"/>
    <property type="match status" value="1"/>
</dbReference>
<comment type="caution">
    <text evidence="10">The sequence shown here is derived from an EMBL/GenBank/DDBJ whole genome shotgun (WGS) entry which is preliminary data.</text>
</comment>
<evidence type="ECO:0000259" key="8">
    <source>
        <dbReference type="Pfam" id="PF02770"/>
    </source>
</evidence>
<dbReference type="InterPro" id="IPR052161">
    <property type="entry name" value="Mycobact_Acyl-CoA_DH"/>
</dbReference>
<name>A0ABX1GBQ0_9GAMM</name>
<dbReference type="InterPro" id="IPR009075">
    <property type="entry name" value="AcylCo_DH/oxidase_C"/>
</dbReference>
<protein>
    <submittedName>
        <fullName evidence="10">Acyl-CoA dehydrogenase</fullName>
    </submittedName>
</protein>
<dbReference type="InterPro" id="IPR036250">
    <property type="entry name" value="AcylCo_DH-like_C"/>
</dbReference>
<reference evidence="10 11" key="1">
    <citation type="submission" date="2020-04" db="EMBL/GenBank/DDBJ databases">
        <authorList>
            <person name="Yoon J."/>
        </authorList>
    </citation>
    <scope>NUCLEOTIDE SEQUENCE [LARGE SCALE GENOMIC DNA]</scope>
    <source>
        <strain evidence="10 11">KMU-166</strain>
    </source>
</reference>
<comment type="cofactor">
    <cofactor evidence="1 6">
        <name>FAD</name>
        <dbReference type="ChEBI" id="CHEBI:57692"/>
    </cofactor>
</comment>
<keyword evidence="5 6" id="KW-0560">Oxidoreductase</keyword>
<comment type="similarity">
    <text evidence="2 6">Belongs to the acyl-CoA dehydrogenase family.</text>
</comment>
<dbReference type="Pfam" id="PF00441">
    <property type="entry name" value="Acyl-CoA_dh_1"/>
    <property type="match status" value="1"/>
</dbReference>
<dbReference type="RefSeq" id="WP_168449108.1">
    <property type="nucleotide sequence ID" value="NZ_JAAWWK010000001.1"/>
</dbReference>
<keyword evidence="3 6" id="KW-0285">Flavoprotein</keyword>
<dbReference type="InterPro" id="IPR046373">
    <property type="entry name" value="Acyl-CoA_Oxase/DH_mid-dom_sf"/>
</dbReference>
<evidence type="ECO:0000259" key="7">
    <source>
        <dbReference type="Pfam" id="PF00441"/>
    </source>
</evidence>
<evidence type="ECO:0000256" key="3">
    <source>
        <dbReference type="ARBA" id="ARBA00022630"/>
    </source>
</evidence>
<dbReference type="Gene3D" id="1.10.540.10">
    <property type="entry name" value="Acyl-CoA dehydrogenase/oxidase, N-terminal domain"/>
    <property type="match status" value="1"/>
</dbReference>
<keyword evidence="11" id="KW-1185">Reference proteome</keyword>
<gene>
    <name evidence="10" type="ORF">HCU74_04075</name>
</gene>
<dbReference type="EMBL" id="JAAWWK010000001">
    <property type="protein sequence ID" value="NKI16596.1"/>
    <property type="molecule type" value="Genomic_DNA"/>
</dbReference>
<dbReference type="InterPro" id="IPR009100">
    <property type="entry name" value="AcylCoA_DH/oxidase_NM_dom_sf"/>
</dbReference>
<dbReference type="InterPro" id="IPR006091">
    <property type="entry name" value="Acyl-CoA_Oxase/DH_mid-dom"/>
</dbReference>
<evidence type="ECO:0000256" key="6">
    <source>
        <dbReference type="RuleBase" id="RU362125"/>
    </source>
</evidence>
<dbReference type="PANTHER" id="PTHR43292:SF3">
    <property type="entry name" value="ACYL-COA DEHYDROGENASE FADE29"/>
    <property type="match status" value="1"/>
</dbReference>
<evidence type="ECO:0000313" key="11">
    <source>
        <dbReference type="Proteomes" id="UP000765845"/>
    </source>
</evidence>
<dbReference type="SUPFAM" id="SSF56645">
    <property type="entry name" value="Acyl-CoA dehydrogenase NM domain-like"/>
    <property type="match status" value="1"/>
</dbReference>
<feature type="domain" description="Acyl-CoA dehydrogenase/oxidase C-terminal" evidence="7">
    <location>
        <begin position="233"/>
        <end position="387"/>
    </location>
</feature>
<dbReference type="InterPro" id="IPR037069">
    <property type="entry name" value="AcylCoA_DH/ox_N_sf"/>
</dbReference>
<feature type="domain" description="Acyl-CoA oxidase/dehydrogenase middle" evidence="8">
    <location>
        <begin position="123"/>
        <end position="220"/>
    </location>
</feature>
<evidence type="ECO:0000256" key="1">
    <source>
        <dbReference type="ARBA" id="ARBA00001974"/>
    </source>
</evidence>
<evidence type="ECO:0000259" key="9">
    <source>
        <dbReference type="Pfam" id="PF02771"/>
    </source>
</evidence>
<dbReference type="Proteomes" id="UP000765845">
    <property type="component" value="Unassembled WGS sequence"/>
</dbReference>
<dbReference type="Pfam" id="PF02770">
    <property type="entry name" value="Acyl-CoA_dh_M"/>
    <property type="match status" value="1"/>
</dbReference>
<sequence>MDLKYNASYEAFRQQVVAFLGEHWPAPDSAGDSRAEKEAWFRRQAIAAGYLYRGVPREFGGSEQEPDILKATIIRDEFSKRRAPMEAPGIGNMMLVPTLLECGTQEQKERFIPKTLTGEYHWAQGYSEPNAGSDLASLRTRAELVEGENGPEWSINGQKIWSTLAQFAQYMFVLARTEPEAGKHAGISYLLIDLKNPGITIRPIKQVTGGKEFCEVFFDDARTPADWIVGERGEGWKVSKATLAHERSSIGGAQTAVGLFEKLVELAKGVEYQGVTAIDHPQIRERLVTLEGYVQSHLYSSYRQLSMAAAKQNAGRIGLMNKLINTNIGHMVADIAKDLINDAALLMPPAKGRAEGDEKWLNQFFGSLGVAIAGGTSNIQRNIIAERGFGLPRDDAE</sequence>
<dbReference type="Pfam" id="PF02771">
    <property type="entry name" value="Acyl-CoA_dh_N"/>
    <property type="match status" value="1"/>
</dbReference>
<organism evidence="10 11">
    <name type="scientific">Spongiibacter thalassae</name>
    <dbReference type="NCBI Taxonomy" id="2721624"/>
    <lineage>
        <taxon>Bacteria</taxon>
        <taxon>Pseudomonadati</taxon>
        <taxon>Pseudomonadota</taxon>
        <taxon>Gammaproteobacteria</taxon>
        <taxon>Cellvibrionales</taxon>
        <taxon>Spongiibacteraceae</taxon>
        <taxon>Spongiibacter</taxon>
    </lineage>
</organism>
<evidence type="ECO:0000256" key="4">
    <source>
        <dbReference type="ARBA" id="ARBA00022827"/>
    </source>
</evidence>
<accession>A0ABX1GBQ0</accession>
<dbReference type="Gene3D" id="2.40.110.10">
    <property type="entry name" value="Butyryl-CoA Dehydrogenase, subunit A, domain 2"/>
    <property type="match status" value="1"/>
</dbReference>
<evidence type="ECO:0000256" key="5">
    <source>
        <dbReference type="ARBA" id="ARBA00023002"/>
    </source>
</evidence>
<feature type="domain" description="Acyl-CoA dehydrogenase/oxidase N-terminal" evidence="9">
    <location>
        <begin position="9"/>
        <end position="119"/>
    </location>
</feature>
<dbReference type="InterPro" id="IPR013786">
    <property type="entry name" value="AcylCoA_DH/ox_N"/>
</dbReference>
<dbReference type="PANTHER" id="PTHR43292">
    <property type="entry name" value="ACYL-COA DEHYDROGENASE"/>
    <property type="match status" value="1"/>
</dbReference>
<evidence type="ECO:0000313" key="10">
    <source>
        <dbReference type="EMBL" id="NKI16596.1"/>
    </source>
</evidence>
<dbReference type="SUPFAM" id="SSF47203">
    <property type="entry name" value="Acyl-CoA dehydrogenase C-terminal domain-like"/>
    <property type="match status" value="1"/>
</dbReference>
<proteinExistence type="inferred from homology"/>